<gene>
    <name evidence="3" type="ORF">JD276_00655</name>
</gene>
<protein>
    <submittedName>
        <fullName evidence="3">Beta-lactamase family protein</fullName>
    </submittedName>
</protein>
<dbReference type="AlphaFoldDB" id="A0A934Q4N0"/>
<proteinExistence type="predicted"/>
<accession>A0A934Q4N0</accession>
<keyword evidence="4" id="KW-1185">Reference proteome</keyword>
<name>A0A934Q4N0_9MICO</name>
<sequence length="414" mass="42946">MGLTACTGQGSGVGSADVDTVEGAFSEQIDAAVSAAMEQSGSSAAIVGVWTGDAGEYVTAYGDESLDANARIRAAQASQPVACALLLDLAAQGSIDLDRKVSKDLTRQVGIEDITYRQLCEAKSGLADFKSGFADIFANNPTRPWVDRELLAQALTRSPLPWPGLDVNVSDTNALLLSRALRVRTDQSAEELLSDHVFGRAGMRSSYYPDNTELTPRGDSMTGLTYPMSGGKPVCDVEPVAVAEVSPTMLSGAGATVTTVTDLKNFYEHYLDGTTFGGEEFGGLVTETTPTANPERDEAGEPIVPEGGEPEIAPGAQKWGFGLENVGPLYGQSGAITGTMTAAYHDPESGLSVVVALNNSSAGAGFARALAFQLSNIAAENGAGLELPWTAEDQAAVLAERAVCQSAPEAPAEG</sequence>
<comment type="caution">
    <text evidence="3">The sequence shown here is derived from an EMBL/GenBank/DDBJ whole genome shotgun (WGS) entry which is preliminary data.</text>
</comment>
<evidence type="ECO:0000256" key="1">
    <source>
        <dbReference type="SAM" id="MobiDB-lite"/>
    </source>
</evidence>
<evidence type="ECO:0000313" key="4">
    <source>
        <dbReference type="Proteomes" id="UP000608530"/>
    </source>
</evidence>
<dbReference type="Proteomes" id="UP000608530">
    <property type="component" value="Unassembled WGS sequence"/>
</dbReference>
<dbReference type="InterPro" id="IPR050491">
    <property type="entry name" value="AmpC-like"/>
</dbReference>
<dbReference type="InterPro" id="IPR012338">
    <property type="entry name" value="Beta-lactam/transpept-like"/>
</dbReference>
<dbReference type="InterPro" id="IPR001466">
    <property type="entry name" value="Beta-lactam-related"/>
</dbReference>
<dbReference type="SUPFAM" id="SSF56601">
    <property type="entry name" value="beta-lactamase/transpeptidase-like"/>
    <property type="match status" value="1"/>
</dbReference>
<evidence type="ECO:0000259" key="2">
    <source>
        <dbReference type="Pfam" id="PF00144"/>
    </source>
</evidence>
<feature type="domain" description="Beta-lactamase-related" evidence="2">
    <location>
        <begin position="29"/>
        <end position="362"/>
    </location>
</feature>
<dbReference type="PANTHER" id="PTHR46825:SF7">
    <property type="entry name" value="D-ALANYL-D-ALANINE CARBOXYPEPTIDASE"/>
    <property type="match status" value="1"/>
</dbReference>
<dbReference type="Pfam" id="PF00144">
    <property type="entry name" value="Beta-lactamase"/>
    <property type="match status" value="1"/>
</dbReference>
<reference evidence="3" key="1">
    <citation type="submission" date="2020-12" db="EMBL/GenBank/DDBJ databases">
        <title>Leucobacter sp. CAS1, isolated from Chromium sludge.</title>
        <authorList>
            <person name="Xu Z."/>
        </authorList>
    </citation>
    <scope>NUCLEOTIDE SEQUENCE</scope>
    <source>
        <strain evidence="3">CSA1</strain>
    </source>
</reference>
<feature type="region of interest" description="Disordered" evidence="1">
    <location>
        <begin position="288"/>
        <end position="309"/>
    </location>
</feature>
<dbReference type="Gene3D" id="3.40.710.10">
    <property type="entry name" value="DD-peptidase/beta-lactamase superfamily"/>
    <property type="match status" value="1"/>
</dbReference>
<organism evidence="3 4">
    <name type="scientific">Leucobacter chromiisoli</name>
    <dbReference type="NCBI Taxonomy" id="2796471"/>
    <lineage>
        <taxon>Bacteria</taxon>
        <taxon>Bacillati</taxon>
        <taxon>Actinomycetota</taxon>
        <taxon>Actinomycetes</taxon>
        <taxon>Micrococcales</taxon>
        <taxon>Microbacteriaceae</taxon>
        <taxon>Leucobacter</taxon>
    </lineage>
</organism>
<dbReference type="PANTHER" id="PTHR46825">
    <property type="entry name" value="D-ALANYL-D-ALANINE-CARBOXYPEPTIDASE/ENDOPEPTIDASE AMPH"/>
    <property type="match status" value="1"/>
</dbReference>
<dbReference type="EMBL" id="JAEHOH010000001">
    <property type="protein sequence ID" value="MBK0417548.1"/>
    <property type="molecule type" value="Genomic_DNA"/>
</dbReference>
<evidence type="ECO:0000313" key="3">
    <source>
        <dbReference type="EMBL" id="MBK0417548.1"/>
    </source>
</evidence>